<gene>
    <name evidence="3" type="ORF">LARV_02664</name>
</gene>
<dbReference type="InterPro" id="IPR006517">
    <property type="entry name" value="Phage_terminase_lsu-like_C"/>
</dbReference>
<dbReference type="NCBIfam" id="TIGR01630">
    <property type="entry name" value="psiM2_ORF9"/>
    <property type="match status" value="1"/>
</dbReference>
<dbReference type="STRING" id="360412.LARV_02664"/>
<evidence type="ECO:0000313" key="3">
    <source>
        <dbReference type="EMBL" id="GAP14885.1"/>
    </source>
</evidence>
<feature type="domain" description="Terminase large subunit gp17-like C-terminal" evidence="2">
    <location>
        <begin position="83"/>
        <end position="233"/>
    </location>
</feature>
<organism evidence="3">
    <name type="scientific">Longilinea arvoryzae</name>
    <dbReference type="NCBI Taxonomy" id="360412"/>
    <lineage>
        <taxon>Bacteria</taxon>
        <taxon>Bacillati</taxon>
        <taxon>Chloroflexota</taxon>
        <taxon>Anaerolineae</taxon>
        <taxon>Anaerolineales</taxon>
        <taxon>Anaerolineaceae</taxon>
        <taxon>Longilinea</taxon>
    </lineage>
</organism>
<keyword evidence="1" id="KW-1188">Viral release from host cell</keyword>
<dbReference type="InterPro" id="IPR035421">
    <property type="entry name" value="Terminase_6C"/>
</dbReference>
<dbReference type="AlphaFoldDB" id="A0A0S7BM67"/>
<sequence length="252" mass="28382">MKTMRYLVHSNGPALWPEHKPLTEVMALKDETIASVWNGTYQGNPTPPEGSVFLREWWHGKNRFDAGDDGLIQACIARWISFDTGLKDENTSAYTAAVIGELWRDYRMALRYVWRARLQFPDLPAKIESLAREYNRDGKLRGIIIEDKASGISALQTLRTTADASIRPLLIAFQPSGDKPTRANQAAVYCKNGSLLLPHPSNAAPWLMDFEDELFDFPGSAFKDQVDSFSQLILFTENLLAAGYEARKAQEK</sequence>
<reference evidence="3" key="1">
    <citation type="submission" date="2015-07" db="EMBL/GenBank/DDBJ databases">
        <title>Draft Genome Sequences of Anaerolinea thermolimosa IMO-1, Bellilinea caldifistulae GOMI-1, Leptolinea tardivitalis YMTK-2, Levilinea saccharolytica KIBI-1,Longilinea arvoryzae KOME-1, Previously Described as Members of the Anaerolineaceae (Chloroflexi).</title>
        <authorList>
            <person name="Sekiguchi Y."/>
            <person name="Ohashi A."/>
            <person name="Matsuura N."/>
            <person name="Tourlousse M.D."/>
        </authorList>
    </citation>
    <scope>NUCLEOTIDE SEQUENCE [LARGE SCALE GENOMIC DNA]</scope>
    <source>
        <strain evidence="3">KOME-1</strain>
    </source>
</reference>
<dbReference type="RefSeq" id="WP_075074108.1">
    <property type="nucleotide sequence ID" value="NZ_DF967972.1"/>
</dbReference>
<evidence type="ECO:0000313" key="4">
    <source>
        <dbReference type="Proteomes" id="UP000055060"/>
    </source>
</evidence>
<accession>A0A0S7BM67</accession>
<proteinExistence type="predicted"/>
<evidence type="ECO:0000259" key="2">
    <source>
        <dbReference type="Pfam" id="PF17289"/>
    </source>
</evidence>
<dbReference type="OrthoDB" id="110248at2"/>
<dbReference type="Pfam" id="PF17289">
    <property type="entry name" value="Terminase_6C"/>
    <property type="match status" value="1"/>
</dbReference>
<dbReference type="EMBL" id="DF967972">
    <property type="protein sequence ID" value="GAP14885.1"/>
    <property type="molecule type" value="Genomic_DNA"/>
</dbReference>
<dbReference type="Gene3D" id="3.30.420.240">
    <property type="match status" value="1"/>
</dbReference>
<keyword evidence="4" id="KW-1185">Reference proteome</keyword>
<protein>
    <submittedName>
        <fullName evidence="3">Phage uncharacterized protein, C-terminal domain</fullName>
    </submittedName>
</protein>
<dbReference type="Proteomes" id="UP000055060">
    <property type="component" value="Unassembled WGS sequence"/>
</dbReference>
<name>A0A0S7BM67_9CHLR</name>
<evidence type="ECO:0000256" key="1">
    <source>
        <dbReference type="ARBA" id="ARBA00022612"/>
    </source>
</evidence>